<dbReference type="EMBL" id="JAINUF010000011">
    <property type="protein sequence ID" value="KAJ8346529.1"/>
    <property type="molecule type" value="Genomic_DNA"/>
</dbReference>
<protein>
    <recommendedName>
        <fullName evidence="2">HAT C-terminal dimerisation domain-containing protein</fullName>
    </recommendedName>
</protein>
<dbReference type="InterPro" id="IPR008906">
    <property type="entry name" value="HATC_C_dom"/>
</dbReference>
<name>A0A9Q1EWW9_SYNKA</name>
<evidence type="ECO:0000313" key="3">
    <source>
        <dbReference type="EMBL" id="KAJ8346529.1"/>
    </source>
</evidence>
<keyword evidence="4" id="KW-1185">Reference proteome</keyword>
<feature type="compositionally biased region" description="Basic and acidic residues" evidence="1">
    <location>
        <begin position="1"/>
        <end position="31"/>
    </location>
</feature>
<evidence type="ECO:0000256" key="1">
    <source>
        <dbReference type="SAM" id="MobiDB-lite"/>
    </source>
</evidence>
<dbReference type="SUPFAM" id="SSF53098">
    <property type="entry name" value="Ribonuclease H-like"/>
    <property type="match status" value="1"/>
</dbReference>
<dbReference type="PANTHER" id="PTHR47611:SF3">
    <property type="entry name" value="HAT C-TERMINAL DIMERISATION DOMAIN-CONTAINING PROTEIN"/>
    <property type="match status" value="1"/>
</dbReference>
<comment type="caution">
    <text evidence="3">The sequence shown here is derived from an EMBL/GenBank/DDBJ whole genome shotgun (WGS) entry which is preliminary data.</text>
</comment>
<dbReference type="InterPro" id="IPR012337">
    <property type="entry name" value="RNaseH-like_sf"/>
</dbReference>
<dbReference type="OrthoDB" id="10057873at2759"/>
<reference evidence="3" key="1">
    <citation type="journal article" date="2023" name="Science">
        <title>Genome structures resolve the early diversification of teleost fishes.</title>
        <authorList>
            <person name="Parey E."/>
            <person name="Louis A."/>
            <person name="Montfort J."/>
            <person name="Bouchez O."/>
            <person name="Roques C."/>
            <person name="Iampietro C."/>
            <person name="Lluch J."/>
            <person name="Castinel A."/>
            <person name="Donnadieu C."/>
            <person name="Desvignes T."/>
            <person name="Floi Bucao C."/>
            <person name="Jouanno E."/>
            <person name="Wen M."/>
            <person name="Mejri S."/>
            <person name="Dirks R."/>
            <person name="Jansen H."/>
            <person name="Henkel C."/>
            <person name="Chen W.J."/>
            <person name="Zahm M."/>
            <person name="Cabau C."/>
            <person name="Klopp C."/>
            <person name="Thompson A.W."/>
            <person name="Robinson-Rechavi M."/>
            <person name="Braasch I."/>
            <person name="Lecointre G."/>
            <person name="Bobe J."/>
            <person name="Postlethwait J.H."/>
            <person name="Berthelot C."/>
            <person name="Roest Crollius H."/>
            <person name="Guiguen Y."/>
        </authorList>
    </citation>
    <scope>NUCLEOTIDE SEQUENCE</scope>
    <source>
        <strain evidence="3">WJC10195</strain>
    </source>
</reference>
<evidence type="ECO:0000313" key="4">
    <source>
        <dbReference type="Proteomes" id="UP001152622"/>
    </source>
</evidence>
<dbReference type="Pfam" id="PF05699">
    <property type="entry name" value="Dimer_Tnp_hAT"/>
    <property type="match status" value="1"/>
</dbReference>
<dbReference type="GO" id="GO:0046983">
    <property type="term" value="F:protein dimerization activity"/>
    <property type="evidence" value="ECO:0007669"/>
    <property type="project" value="InterPro"/>
</dbReference>
<dbReference type="AlphaFoldDB" id="A0A9Q1EWW9"/>
<dbReference type="Proteomes" id="UP001152622">
    <property type="component" value="Chromosome 11"/>
</dbReference>
<dbReference type="PANTHER" id="PTHR47611">
    <property type="entry name" value="HAT DIMERISATION DOMAIN, C-TERMINAL"/>
    <property type="match status" value="1"/>
</dbReference>
<sequence>MLREKLHSIEGDRAAHDSPHPDDPPAKRSRADGNNNSLMGMFDEILEENSDATAHQENKSVDADLESYLSEPTLHLSQCPLEYWRTNQSRFKCLAQLARKYLSAPCTSVDSERLFSAAGHVMDERRNRLTCEKAEMLLFLKKNLPLIHPELTKKVEE</sequence>
<organism evidence="3 4">
    <name type="scientific">Synaphobranchus kaupii</name>
    <name type="common">Kaup's arrowtooth eel</name>
    <dbReference type="NCBI Taxonomy" id="118154"/>
    <lineage>
        <taxon>Eukaryota</taxon>
        <taxon>Metazoa</taxon>
        <taxon>Chordata</taxon>
        <taxon>Craniata</taxon>
        <taxon>Vertebrata</taxon>
        <taxon>Euteleostomi</taxon>
        <taxon>Actinopterygii</taxon>
        <taxon>Neopterygii</taxon>
        <taxon>Teleostei</taxon>
        <taxon>Anguilliformes</taxon>
        <taxon>Synaphobranchidae</taxon>
        <taxon>Synaphobranchus</taxon>
    </lineage>
</organism>
<feature type="region of interest" description="Disordered" evidence="1">
    <location>
        <begin position="1"/>
        <end position="38"/>
    </location>
</feature>
<proteinExistence type="predicted"/>
<accession>A0A9Q1EWW9</accession>
<gene>
    <name evidence="3" type="ORF">SKAU_G00279300</name>
</gene>
<feature type="domain" description="HAT C-terminal dimerisation" evidence="2">
    <location>
        <begin position="64"/>
        <end position="144"/>
    </location>
</feature>
<evidence type="ECO:0000259" key="2">
    <source>
        <dbReference type="Pfam" id="PF05699"/>
    </source>
</evidence>